<reference evidence="1 2" key="1">
    <citation type="submission" date="2020-08" db="EMBL/GenBank/DDBJ databases">
        <title>Genomic Encyclopedia of Type Strains, Phase IV (KMG-IV): sequencing the most valuable type-strain genomes for metagenomic binning, comparative biology and taxonomic classification.</title>
        <authorList>
            <person name="Goeker M."/>
        </authorList>
    </citation>
    <scope>NUCLEOTIDE SEQUENCE [LARGE SCALE GENOMIC DNA]</scope>
    <source>
        <strain evidence="1 2">DSM 4491</strain>
    </source>
</reference>
<dbReference type="Proteomes" id="UP000578000">
    <property type="component" value="Unassembled WGS sequence"/>
</dbReference>
<name>A0A841QFF1_9PROT</name>
<gene>
    <name evidence="1" type="ORF">HNR55_001798</name>
</gene>
<organism evidence="1 2">
    <name type="scientific">Acetobacter lovaniensis</name>
    <dbReference type="NCBI Taxonomy" id="104100"/>
    <lineage>
        <taxon>Bacteria</taxon>
        <taxon>Pseudomonadati</taxon>
        <taxon>Pseudomonadota</taxon>
        <taxon>Alphaproteobacteria</taxon>
        <taxon>Acetobacterales</taxon>
        <taxon>Acetobacteraceae</taxon>
        <taxon>Acetobacter</taxon>
    </lineage>
</organism>
<dbReference type="RefSeq" id="WP_166113391.1">
    <property type="nucleotide sequence ID" value="NZ_BAABDB010000007.1"/>
</dbReference>
<accession>A0A841QFF1</accession>
<keyword evidence="1" id="KW-0238">DNA-binding</keyword>
<dbReference type="EMBL" id="JACHIE010000006">
    <property type="protein sequence ID" value="MBB6457210.1"/>
    <property type="molecule type" value="Genomic_DNA"/>
</dbReference>
<dbReference type="AlphaFoldDB" id="A0A841QFF1"/>
<evidence type="ECO:0000313" key="2">
    <source>
        <dbReference type="Proteomes" id="UP000578000"/>
    </source>
</evidence>
<dbReference type="GO" id="GO:0003677">
    <property type="term" value="F:DNA binding"/>
    <property type="evidence" value="ECO:0007669"/>
    <property type="project" value="UniProtKB-KW"/>
</dbReference>
<proteinExistence type="predicted"/>
<comment type="caution">
    <text evidence="1">The sequence shown here is derived from an EMBL/GenBank/DDBJ whole genome shotgun (WGS) entry which is preliminary data.</text>
</comment>
<sequence>MGDIVPRCLPISSAAQYVGLSETAFRSTVAPSVRPVYLTPRRPVWLKDQLDKWIDARAGLINQTSEDDLMDAITNN</sequence>
<evidence type="ECO:0000313" key="1">
    <source>
        <dbReference type="EMBL" id="MBB6457210.1"/>
    </source>
</evidence>
<keyword evidence="2" id="KW-1185">Reference proteome</keyword>
<protein>
    <submittedName>
        <fullName evidence="1">Putative DNA-binding transcriptional regulator AlpA</fullName>
    </submittedName>
</protein>